<keyword evidence="5 8" id="KW-0663">Pyridoxal phosphate</keyword>
<keyword evidence="8" id="KW-0963">Cytoplasm</keyword>
<dbReference type="GO" id="GO:0005737">
    <property type="term" value="C:cytoplasm"/>
    <property type="evidence" value="ECO:0007669"/>
    <property type="project" value="UniProtKB-SubCell"/>
</dbReference>
<comment type="similarity">
    <text evidence="4 8">Belongs to the class-III pyridoxal-phosphate-dependent aminotransferase family. HemL subfamily.</text>
</comment>
<organism evidence="9 10">
    <name type="scientific">Clostridium perfringens</name>
    <dbReference type="NCBI Taxonomy" id="1502"/>
    <lineage>
        <taxon>Bacteria</taxon>
        <taxon>Bacillati</taxon>
        <taxon>Bacillota</taxon>
        <taxon>Clostridia</taxon>
        <taxon>Eubacteriales</taxon>
        <taxon>Clostridiaceae</taxon>
        <taxon>Clostridium</taxon>
    </lineage>
</organism>
<dbReference type="PANTHER" id="PTHR43713:SF3">
    <property type="entry name" value="GLUTAMATE-1-SEMIALDEHYDE 2,1-AMINOMUTASE 1, CHLOROPLASTIC-RELATED"/>
    <property type="match status" value="1"/>
</dbReference>
<evidence type="ECO:0000256" key="7">
    <source>
        <dbReference type="ARBA" id="ARBA00023244"/>
    </source>
</evidence>
<feature type="modified residue" description="N6-(pyridoxal phosphate)lysine" evidence="8">
    <location>
        <position position="267"/>
    </location>
</feature>
<reference evidence="9 10" key="1">
    <citation type="submission" date="2020-12" db="EMBL/GenBank/DDBJ databases">
        <title>Comparative genomics of Clostridium perfringens reveals patterns of host-associated phylogenetic clades and virulence factors.</title>
        <authorList>
            <person name="Smith A.H."/>
            <person name="Geier R."/>
        </authorList>
    </citation>
    <scope>NUCLEOTIDE SEQUENCE [LARGE SCALE GENOMIC DNA]</scope>
    <source>
        <strain evidence="9 10">CHD15829P</strain>
    </source>
</reference>
<keyword evidence="6 8" id="KW-0413">Isomerase</keyword>
<dbReference type="CDD" id="cd00610">
    <property type="entry name" value="OAT_like"/>
    <property type="match status" value="1"/>
</dbReference>
<comment type="catalytic activity">
    <reaction evidence="1 8">
        <text>(S)-4-amino-5-oxopentanoate = 5-aminolevulinate</text>
        <dbReference type="Rhea" id="RHEA:14265"/>
        <dbReference type="ChEBI" id="CHEBI:57501"/>
        <dbReference type="ChEBI" id="CHEBI:356416"/>
        <dbReference type="EC" id="5.4.3.8"/>
    </reaction>
</comment>
<dbReference type="NCBIfam" id="TIGR00713">
    <property type="entry name" value="hemL"/>
    <property type="match status" value="1"/>
</dbReference>
<dbReference type="Pfam" id="PF00202">
    <property type="entry name" value="Aminotran_3"/>
    <property type="match status" value="1"/>
</dbReference>
<protein>
    <recommendedName>
        <fullName evidence="8">Glutamate-1-semialdehyde 2,1-aminomutase</fullName>
        <shortName evidence="8">GSA</shortName>
        <ecNumber evidence="8">5.4.3.8</ecNumber>
    </recommendedName>
    <alternativeName>
        <fullName evidence="8">Glutamate-1-semialdehyde aminotransferase</fullName>
        <shortName evidence="8">GSA-AT</shortName>
    </alternativeName>
</protein>
<evidence type="ECO:0000256" key="2">
    <source>
        <dbReference type="ARBA" id="ARBA00001933"/>
    </source>
</evidence>
<evidence type="ECO:0000256" key="1">
    <source>
        <dbReference type="ARBA" id="ARBA00001579"/>
    </source>
</evidence>
<dbReference type="AlphaFoldDB" id="A0ABD4PME3"/>
<evidence type="ECO:0000256" key="6">
    <source>
        <dbReference type="ARBA" id="ARBA00023235"/>
    </source>
</evidence>
<dbReference type="SUPFAM" id="SSF53383">
    <property type="entry name" value="PLP-dependent transferases"/>
    <property type="match status" value="1"/>
</dbReference>
<dbReference type="InterPro" id="IPR015421">
    <property type="entry name" value="PyrdxlP-dep_Trfase_major"/>
</dbReference>
<comment type="caution">
    <text evidence="9">The sequence shown here is derived from an EMBL/GenBank/DDBJ whole genome shotgun (WGS) entry which is preliminary data.</text>
</comment>
<dbReference type="GO" id="GO:0008483">
    <property type="term" value="F:transaminase activity"/>
    <property type="evidence" value="ECO:0007669"/>
    <property type="project" value="UniProtKB-ARBA"/>
</dbReference>
<comment type="subunit">
    <text evidence="8">Homodimer.</text>
</comment>
<sequence length="427" mass="47144">MNMDRNKEIFEESKKYMPGGVNSPVRSFGSVGINPPVIKSGKGAMIKDENGNEYIDFVLAWGPMILGHCDEDVVEAIKKTSEESIAFGASTKLELDLAKLLCETLDNVDMIRMVNSGTEATMSAVKLARGYTKKDKIIKFAGCYHGHFDGFLIEAGSGVLTEGIPGCLGVPEESIKNTLIGIYNDEKQVEELFEKYGNDIAGIIIEPVAGNMGVVKCDPKFMRKLRELCDKYGALLIFDEVMCGFRVAYKGAQTLFDVKPDLVTYAKIIGGGLPCGAYGGRREIMENLSPLGGVYQAGTMSGNPIVMSAGLATVKKLYENPSYYDHIEKIGSKLEKGVLEIAKKKSLGLVVNRQGGMMTLFFTDLKEVKCYDDVKTCDGERFKRYFLHMLNKGFNIPPSQFEAMFLSVKHTEEHIDKFLEAFESFEG</sequence>
<comment type="subcellular location">
    <subcellularLocation>
        <location evidence="8">Cytoplasm</location>
    </subcellularLocation>
</comment>
<dbReference type="Gene3D" id="3.40.640.10">
    <property type="entry name" value="Type I PLP-dependent aspartate aminotransferase-like (Major domain)"/>
    <property type="match status" value="1"/>
</dbReference>
<evidence type="ECO:0000256" key="3">
    <source>
        <dbReference type="ARBA" id="ARBA00004819"/>
    </source>
</evidence>
<gene>
    <name evidence="8 9" type="primary">hemL</name>
    <name evidence="9" type="ORF">JJB78_06585</name>
</gene>
<dbReference type="InterPro" id="IPR049704">
    <property type="entry name" value="Aminotrans_3_PPA_site"/>
</dbReference>
<evidence type="ECO:0000313" key="10">
    <source>
        <dbReference type="Proteomes" id="UP000668358"/>
    </source>
</evidence>
<dbReference type="NCBIfam" id="NF000818">
    <property type="entry name" value="PRK00062.1"/>
    <property type="match status" value="1"/>
</dbReference>
<dbReference type="HAMAP" id="MF_00375">
    <property type="entry name" value="HemL_aminotrans_3"/>
    <property type="match status" value="1"/>
</dbReference>
<evidence type="ECO:0000256" key="5">
    <source>
        <dbReference type="ARBA" id="ARBA00022898"/>
    </source>
</evidence>
<dbReference type="FunFam" id="3.40.640.10:FF:000021">
    <property type="entry name" value="Glutamate-1-semialdehyde 2,1-aminomutase"/>
    <property type="match status" value="1"/>
</dbReference>
<dbReference type="PROSITE" id="PS00600">
    <property type="entry name" value="AA_TRANSFER_CLASS_3"/>
    <property type="match status" value="1"/>
</dbReference>
<dbReference type="Gene3D" id="3.90.1150.10">
    <property type="entry name" value="Aspartate Aminotransferase, domain 1"/>
    <property type="match status" value="1"/>
</dbReference>
<dbReference type="GO" id="GO:0042286">
    <property type="term" value="F:glutamate-1-semialdehyde 2,1-aminomutase activity"/>
    <property type="evidence" value="ECO:0007669"/>
    <property type="project" value="UniProtKB-UniRule"/>
</dbReference>
<keyword evidence="7 8" id="KW-0627">Porphyrin biosynthesis</keyword>
<dbReference type="Proteomes" id="UP000668358">
    <property type="component" value="Unassembled WGS sequence"/>
</dbReference>
<dbReference type="GO" id="GO:0006782">
    <property type="term" value="P:protoporphyrinogen IX biosynthetic process"/>
    <property type="evidence" value="ECO:0007669"/>
    <property type="project" value="UniProtKB-UniRule"/>
</dbReference>
<comment type="pathway">
    <text evidence="3">Porphyrin-containing compound metabolism; protoporphyrin-IX biosynthesis; 5-aminolevulinate from L-glutamyl-tRNA(Glu): step 2/2.</text>
</comment>
<name>A0ABD4PME3_CLOPF</name>
<comment type="cofactor">
    <cofactor evidence="2 8">
        <name>pyridoxal 5'-phosphate</name>
        <dbReference type="ChEBI" id="CHEBI:597326"/>
    </cofactor>
</comment>
<evidence type="ECO:0000256" key="8">
    <source>
        <dbReference type="HAMAP-Rule" id="MF_00375"/>
    </source>
</evidence>
<dbReference type="InterPro" id="IPR005814">
    <property type="entry name" value="Aminotrans_3"/>
</dbReference>
<dbReference type="InterPro" id="IPR015422">
    <property type="entry name" value="PyrdxlP-dep_Trfase_small"/>
</dbReference>
<dbReference type="InterPro" id="IPR004639">
    <property type="entry name" value="4pyrrol_synth_GluAld_NH2Trfase"/>
</dbReference>
<dbReference type="PANTHER" id="PTHR43713">
    <property type="entry name" value="GLUTAMATE-1-SEMIALDEHYDE 2,1-AMINOMUTASE"/>
    <property type="match status" value="1"/>
</dbReference>
<evidence type="ECO:0000256" key="4">
    <source>
        <dbReference type="ARBA" id="ARBA00008981"/>
    </source>
</evidence>
<dbReference type="InterPro" id="IPR015424">
    <property type="entry name" value="PyrdxlP-dep_Trfase"/>
</dbReference>
<dbReference type="EC" id="5.4.3.8" evidence="8"/>
<proteinExistence type="inferred from homology"/>
<dbReference type="EMBL" id="JAENRE010000002">
    <property type="protein sequence ID" value="MBO3416195.1"/>
    <property type="molecule type" value="Genomic_DNA"/>
</dbReference>
<accession>A0ABD4PME3</accession>
<evidence type="ECO:0000313" key="9">
    <source>
        <dbReference type="EMBL" id="MBO3416195.1"/>
    </source>
</evidence>